<comment type="subcellular location">
    <subcellularLocation>
        <location evidence="1">Membrane</location>
        <topology evidence="1">Multi-pass membrane protein</topology>
    </subcellularLocation>
</comment>
<feature type="domain" description="Sodium/calcium exchanger membrane region" evidence="6">
    <location>
        <begin position="168"/>
        <end position="310"/>
    </location>
</feature>
<dbReference type="GO" id="GO:0005886">
    <property type="term" value="C:plasma membrane"/>
    <property type="evidence" value="ECO:0007669"/>
    <property type="project" value="TreeGrafter"/>
</dbReference>
<dbReference type="InterPro" id="IPR004837">
    <property type="entry name" value="NaCa_Exmemb"/>
</dbReference>
<dbReference type="GO" id="GO:0006874">
    <property type="term" value="P:intracellular calcium ion homeostasis"/>
    <property type="evidence" value="ECO:0007669"/>
    <property type="project" value="TreeGrafter"/>
</dbReference>
<evidence type="ECO:0000256" key="4">
    <source>
        <dbReference type="ARBA" id="ARBA00023136"/>
    </source>
</evidence>
<dbReference type="KEGG" id="fse:DI487_01735"/>
<protein>
    <recommendedName>
        <fullName evidence="6">Sodium/calcium exchanger membrane region domain-containing protein</fullName>
    </recommendedName>
</protein>
<feature type="transmembrane region" description="Helical" evidence="5">
    <location>
        <begin position="237"/>
        <end position="257"/>
    </location>
</feature>
<dbReference type="PANTHER" id="PTHR10846:SF8">
    <property type="entry name" value="INNER MEMBRANE PROTEIN YRBG"/>
    <property type="match status" value="1"/>
</dbReference>
<dbReference type="Proteomes" id="UP000245429">
    <property type="component" value="Chromosome"/>
</dbReference>
<dbReference type="Pfam" id="PF01699">
    <property type="entry name" value="Na_Ca_ex"/>
    <property type="match status" value="2"/>
</dbReference>
<accession>A0A2U8QS92</accession>
<feature type="transmembrane region" description="Helical" evidence="5">
    <location>
        <begin position="293"/>
        <end position="311"/>
    </location>
</feature>
<dbReference type="RefSeq" id="WP_109568124.1">
    <property type="nucleotide sequence ID" value="NZ_CP029463.1"/>
</dbReference>
<feature type="transmembrane region" description="Helical" evidence="5">
    <location>
        <begin position="66"/>
        <end position="92"/>
    </location>
</feature>
<dbReference type="Gene3D" id="1.20.1420.30">
    <property type="entry name" value="NCX, central ion-binding region"/>
    <property type="match status" value="2"/>
</dbReference>
<dbReference type="NCBIfam" id="TIGR00367">
    <property type="entry name" value="calcium/sodium antiporter"/>
    <property type="match status" value="1"/>
</dbReference>
<dbReference type="OrthoDB" id="9794225at2"/>
<feature type="transmembrane region" description="Helical" evidence="5">
    <location>
        <begin position="112"/>
        <end position="143"/>
    </location>
</feature>
<evidence type="ECO:0000313" key="7">
    <source>
        <dbReference type="EMBL" id="AWM12715.1"/>
    </source>
</evidence>
<dbReference type="EMBL" id="CP029463">
    <property type="protein sequence ID" value="AWM12715.1"/>
    <property type="molecule type" value="Genomic_DNA"/>
</dbReference>
<proteinExistence type="predicted"/>
<feature type="transmembrane region" description="Helical" evidence="5">
    <location>
        <begin position="164"/>
        <end position="182"/>
    </location>
</feature>
<reference evidence="7 8" key="1">
    <citation type="submission" date="2018-05" db="EMBL/GenBank/DDBJ databases">
        <title>Flavobacterium sp. MEBiC07310.</title>
        <authorList>
            <person name="Baek K."/>
        </authorList>
    </citation>
    <scope>NUCLEOTIDE SEQUENCE [LARGE SCALE GENOMIC DNA]</scope>
    <source>
        <strain evidence="7 8">MEBiC07310</strain>
    </source>
</reference>
<name>A0A2U8QS92_9FLAO</name>
<evidence type="ECO:0000259" key="6">
    <source>
        <dbReference type="Pfam" id="PF01699"/>
    </source>
</evidence>
<dbReference type="GO" id="GO:0005262">
    <property type="term" value="F:calcium channel activity"/>
    <property type="evidence" value="ECO:0007669"/>
    <property type="project" value="TreeGrafter"/>
</dbReference>
<organism evidence="7 8">
    <name type="scientific">Flavobacterium sediminis</name>
    <dbReference type="NCBI Taxonomy" id="2201181"/>
    <lineage>
        <taxon>Bacteria</taxon>
        <taxon>Pseudomonadati</taxon>
        <taxon>Bacteroidota</taxon>
        <taxon>Flavobacteriia</taxon>
        <taxon>Flavobacteriales</taxon>
        <taxon>Flavobacteriaceae</taxon>
        <taxon>Flavobacterium</taxon>
    </lineage>
</organism>
<evidence type="ECO:0000256" key="2">
    <source>
        <dbReference type="ARBA" id="ARBA00022692"/>
    </source>
</evidence>
<keyword evidence="2 5" id="KW-0812">Transmembrane</keyword>
<evidence type="ECO:0000256" key="5">
    <source>
        <dbReference type="SAM" id="Phobius"/>
    </source>
</evidence>
<feature type="transmembrane region" description="Helical" evidence="5">
    <location>
        <begin position="269"/>
        <end position="286"/>
    </location>
</feature>
<keyword evidence="3 5" id="KW-1133">Transmembrane helix</keyword>
<dbReference type="InterPro" id="IPR004481">
    <property type="entry name" value="K/Na/Ca-exchanger"/>
</dbReference>
<gene>
    <name evidence="7" type="ORF">DI487_01735</name>
</gene>
<feature type="domain" description="Sodium/calcium exchanger membrane region" evidence="6">
    <location>
        <begin position="3"/>
        <end position="143"/>
    </location>
</feature>
<sequence>MNLFYVIIGLVLLVLGGNWLLKSAVGLSLKFNISKIIIGLTVVSFATSAPEMIVSIEAALDGFPDIAVGNVVGSNIGNIGLVLGVVLLINAIQVETSFYATDWPMKMLASFLLYIFLLGDGVLSRVEGFIFIAILIAFIIYLIRKNKTIVSDSEELLSDENMSYLTIFGLLIAGSVGLWAGSELLIKGAVNLAQSLGVSNRIIAVTVVSIGTSVPELASSVIAALKKENDISIGNIIGSNIFNILSVLGITAIIKPINHIDPKIIGNDIYWMLGFALALLPLVFLPKRNSLSLKEGTLLLTAYCIFIYLTVK</sequence>
<dbReference type="PANTHER" id="PTHR10846">
    <property type="entry name" value="SODIUM/POTASSIUM/CALCIUM EXCHANGER"/>
    <property type="match status" value="1"/>
</dbReference>
<evidence type="ECO:0000256" key="3">
    <source>
        <dbReference type="ARBA" id="ARBA00022989"/>
    </source>
</evidence>
<dbReference type="GO" id="GO:0008273">
    <property type="term" value="F:calcium, potassium:sodium antiporter activity"/>
    <property type="evidence" value="ECO:0007669"/>
    <property type="project" value="TreeGrafter"/>
</dbReference>
<evidence type="ECO:0000313" key="8">
    <source>
        <dbReference type="Proteomes" id="UP000245429"/>
    </source>
</evidence>
<evidence type="ECO:0000256" key="1">
    <source>
        <dbReference type="ARBA" id="ARBA00004141"/>
    </source>
</evidence>
<feature type="transmembrane region" description="Helical" evidence="5">
    <location>
        <begin position="33"/>
        <end position="54"/>
    </location>
</feature>
<feature type="transmembrane region" description="Helical" evidence="5">
    <location>
        <begin position="202"/>
        <end position="225"/>
    </location>
</feature>
<keyword evidence="4 5" id="KW-0472">Membrane</keyword>
<dbReference type="Gene3D" id="6.10.280.80">
    <property type="entry name" value="NCX, peripheral helical region"/>
    <property type="match status" value="1"/>
</dbReference>
<keyword evidence="8" id="KW-1185">Reference proteome</keyword>
<dbReference type="AlphaFoldDB" id="A0A2U8QS92"/>
<dbReference type="InterPro" id="IPR044880">
    <property type="entry name" value="NCX_ion-bd_dom_sf"/>
</dbReference>